<keyword evidence="2" id="KW-1185">Reference proteome</keyword>
<gene>
    <name evidence="1" type="ORF">HYN51_08925</name>
</gene>
<name>A0A2Y9TY40_9GAMM</name>
<dbReference type="InterPro" id="IPR016181">
    <property type="entry name" value="Acyl_CoA_acyltransferase"/>
</dbReference>
<dbReference type="Pfam" id="PF07395">
    <property type="entry name" value="Mig-14"/>
    <property type="match status" value="1"/>
</dbReference>
<proteinExistence type="predicted"/>
<evidence type="ECO:0000313" key="2">
    <source>
        <dbReference type="Proteomes" id="UP000244908"/>
    </source>
</evidence>
<dbReference type="EMBL" id="CP029185">
    <property type="protein sequence ID" value="AWH88668.1"/>
    <property type="molecule type" value="Genomic_DNA"/>
</dbReference>
<dbReference type="KEGG" id="lpv:HYN51_08925"/>
<dbReference type="OrthoDB" id="6447890at2"/>
<accession>A0A2Y9TY40</accession>
<organism evidence="1 2">
    <name type="scientific">Limnobaculum parvum</name>
    <dbReference type="NCBI Taxonomy" id="2172103"/>
    <lineage>
        <taxon>Bacteria</taxon>
        <taxon>Pseudomonadati</taxon>
        <taxon>Pseudomonadota</taxon>
        <taxon>Gammaproteobacteria</taxon>
        <taxon>Enterobacterales</taxon>
        <taxon>Budviciaceae</taxon>
        <taxon>Limnobaculum</taxon>
    </lineage>
</organism>
<dbReference type="Proteomes" id="UP000244908">
    <property type="component" value="Chromosome"/>
</dbReference>
<protein>
    <submittedName>
        <fullName evidence="1">Transcriptional regulator</fullName>
    </submittedName>
</protein>
<dbReference type="InterPro" id="IPR009977">
    <property type="entry name" value="Mig-14"/>
</dbReference>
<sequence>MIAKFLGWNECSFEEYALLCDSFGFNCESSPLFINFMLKKGANLNFLSYRRENNLVGAVCLDNGWLVNDIKNPKRTNMHIPVPAYSILPPFMDGVRVLAPFKSKCVYPSFSGFINTSFHLLSKRKVAYTKDVVNGFSKKSISTMNRKERLFLEDGGSFVDVNKLTPLELFNIYDALFFSRRGVRINQPELNIDFFHECKNNFFGDVTYLNGEPVGVQLLIFSLSKRGFFVDFINIGYDMNINKHSLGSILMWNNLKKAHAYAVNLNVPMYFSFGAMSGAYKTRWCTPQTVGRILTI</sequence>
<evidence type="ECO:0000313" key="1">
    <source>
        <dbReference type="EMBL" id="AWH88668.1"/>
    </source>
</evidence>
<dbReference type="SUPFAM" id="SSF55729">
    <property type="entry name" value="Acyl-CoA N-acyltransferases (Nat)"/>
    <property type="match status" value="1"/>
</dbReference>
<reference evidence="1 2" key="1">
    <citation type="journal article" date="2019" name="Int. J. Syst. Evol. Microbiol.">
        <title>Limnobaculum parvum gen. nov., sp. nov., isolated from a freshwater lake.</title>
        <authorList>
            <person name="Baek C."/>
            <person name="Shin S.K."/>
            <person name="Yi H."/>
        </authorList>
    </citation>
    <scope>NUCLEOTIDE SEQUENCE [LARGE SCALE GENOMIC DNA]</scope>
    <source>
        <strain evidence="1 2">HYN0051</strain>
    </source>
</reference>
<dbReference type="RefSeq" id="WP_108900726.1">
    <property type="nucleotide sequence ID" value="NZ_CP029185.2"/>
</dbReference>
<dbReference type="AlphaFoldDB" id="A0A2Y9TY40"/>